<keyword evidence="6" id="KW-0804">Transcription</keyword>
<evidence type="ECO:0000313" key="12">
    <source>
        <dbReference type="Proteomes" id="UP000318141"/>
    </source>
</evidence>
<organism evidence="11 12">
    <name type="scientific">Cupriavidus gilardii J11</name>
    <dbReference type="NCBI Taxonomy" id="936133"/>
    <lineage>
        <taxon>Bacteria</taxon>
        <taxon>Pseudomonadati</taxon>
        <taxon>Pseudomonadota</taxon>
        <taxon>Betaproteobacteria</taxon>
        <taxon>Burkholderiales</taxon>
        <taxon>Burkholderiaceae</taxon>
        <taxon>Cupriavidus</taxon>
    </lineage>
</organism>
<name>A0A562BGJ7_9BURK</name>
<dbReference type="Proteomes" id="UP000318141">
    <property type="component" value="Unassembled WGS sequence"/>
</dbReference>
<evidence type="ECO:0000256" key="5">
    <source>
        <dbReference type="ARBA" id="ARBA00023015"/>
    </source>
</evidence>
<evidence type="ECO:0000256" key="9">
    <source>
        <dbReference type="SAM" id="MobiDB-lite"/>
    </source>
</evidence>
<feature type="compositionally biased region" description="Low complexity" evidence="9">
    <location>
        <begin position="22"/>
        <end position="35"/>
    </location>
</feature>
<evidence type="ECO:0000259" key="10">
    <source>
        <dbReference type="Pfam" id="PF04316"/>
    </source>
</evidence>
<feature type="region of interest" description="Disordered" evidence="9">
    <location>
        <begin position="1"/>
        <end position="39"/>
    </location>
</feature>
<evidence type="ECO:0000313" key="11">
    <source>
        <dbReference type="EMBL" id="TWG84099.1"/>
    </source>
</evidence>
<reference evidence="11 12" key="1">
    <citation type="submission" date="2019-07" db="EMBL/GenBank/DDBJ databases">
        <title>Genome sequencing of lignin-degrading bacterial isolates.</title>
        <authorList>
            <person name="Gladden J."/>
        </authorList>
    </citation>
    <scope>NUCLEOTIDE SEQUENCE [LARGE SCALE GENOMIC DNA]</scope>
    <source>
        <strain evidence="11 12">J11</strain>
    </source>
</reference>
<protein>
    <recommendedName>
        <fullName evidence="2">Negative regulator of flagellin synthesis</fullName>
    </recommendedName>
    <alternativeName>
        <fullName evidence="8">Anti-sigma-28 factor</fullName>
    </alternativeName>
</protein>
<evidence type="ECO:0000256" key="7">
    <source>
        <dbReference type="ARBA" id="ARBA00024739"/>
    </source>
</evidence>
<evidence type="ECO:0000256" key="8">
    <source>
        <dbReference type="ARBA" id="ARBA00030117"/>
    </source>
</evidence>
<dbReference type="SUPFAM" id="SSF101498">
    <property type="entry name" value="Anti-sigma factor FlgM"/>
    <property type="match status" value="1"/>
</dbReference>
<sequence>MKIQQSTPPRTGEGAAESTGRAPAAANAAPAAPAAGLTMSPLGSQVREIGSRLVDQADDDIDSAKVEEIRQAIAEGRLRMDPSKIADGLLATLRELAQGDPR</sequence>
<comment type="caution">
    <text evidence="11">The sequence shown here is derived from an EMBL/GenBank/DDBJ whole genome shotgun (WGS) entry which is preliminary data.</text>
</comment>
<dbReference type="InterPro" id="IPR007412">
    <property type="entry name" value="FlgM"/>
</dbReference>
<proteinExistence type="inferred from homology"/>
<evidence type="ECO:0000256" key="3">
    <source>
        <dbReference type="ARBA" id="ARBA00022491"/>
    </source>
</evidence>
<dbReference type="GO" id="GO:0044781">
    <property type="term" value="P:bacterial-type flagellum organization"/>
    <property type="evidence" value="ECO:0007669"/>
    <property type="project" value="UniProtKB-KW"/>
</dbReference>
<dbReference type="OrthoDB" id="9181369at2"/>
<gene>
    <name evidence="11" type="ORF">L602_002900000380</name>
</gene>
<keyword evidence="3" id="KW-0678">Repressor</keyword>
<dbReference type="InterPro" id="IPR031316">
    <property type="entry name" value="FlgM_C"/>
</dbReference>
<comment type="similarity">
    <text evidence="1">Belongs to the FlgM family.</text>
</comment>
<accession>A0A562BGJ7</accession>
<evidence type="ECO:0000256" key="4">
    <source>
        <dbReference type="ARBA" id="ARBA00022795"/>
    </source>
</evidence>
<dbReference type="InterPro" id="IPR035890">
    <property type="entry name" value="Anti-sigma-28_factor_FlgM_sf"/>
</dbReference>
<evidence type="ECO:0000256" key="1">
    <source>
        <dbReference type="ARBA" id="ARBA00005322"/>
    </source>
</evidence>
<evidence type="ECO:0000256" key="6">
    <source>
        <dbReference type="ARBA" id="ARBA00023163"/>
    </source>
</evidence>
<dbReference type="Pfam" id="PF04316">
    <property type="entry name" value="FlgM"/>
    <property type="match status" value="1"/>
</dbReference>
<keyword evidence="12" id="KW-1185">Reference proteome</keyword>
<dbReference type="AlphaFoldDB" id="A0A562BGJ7"/>
<dbReference type="EMBL" id="VLJN01000022">
    <property type="protein sequence ID" value="TWG84099.1"/>
    <property type="molecule type" value="Genomic_DNA"/>
</dbReference>
<evidence type="ECO:0000256" key="2">
    <source>
        <dbReference type="ARBA" id="ARBA00017823"/>
    </source>
</evidence>
<dbReference type="NCBIfam" id="TIGR03824">
    <property type="entry name" value="FlgM_jcvi"/>
    <property type="match status" value="1"/>
</dbReference>
<keyword evidence="4" id="KW-1005">Bacterial flagellum biogenesis</keyword>
<dbReference type="GO" id="GO:0045892">
    <property type="term" value="P:negative regulation of DNA-templated transcription"/>
    <property type="evidence" value="ECO:0007669"/>
    <property type="project" value="InterPro"/>
</dbReference>
<feature type="domain" description="Anti-sigma-28 factor FlgM C-terminal" evidence="10">
    <location>
        <begin position="38"/>
        <end position="90"/>
    </location>
</feature>
<comment type="function">
    <text evidence="7">Responsible for the coupling of flagellin expression to flagellar assembly by preventing expression of the flagellin genes when a component of the middle class of proteins is defective. It negatively regulates flagellar genes by inhibiting the activity of FliA by directly binding to FliA.</text>
</comment>
<keyword evidence="5" id="KW-0805">Transcription regulation</keyword>